<gene>
    <name evidence="1" type="ORF">CCR75_005446</name>
</gene>
<dbReference type="RefSeq" id="XP_067818621.1">
    <property type="nucleotide sequence ID" value="XM_067963527.1"/>
</dbReference>
<sequence>MLSEELPELKSIRAVQDLVARIPMQPRPLFINENDACLQWLNTHCSKSAYGAESQLGKDAFAVLIDGVGKYLLKREEIAFQECDKIGPMENDDLDCAKADAFVEAVKMKLSRHMCKQLEACFELLDKDKDVCFRDVEKLLQVVVHGNGTRWLKGKFWPDDGEDVVNEAESRLILNSIIATQKAVMAEVFATHVDYMPKKSEKLFAKSLSEEDYRLKIPEKVRCVYHFANKVCKTNDWKLFLNSQES</sequence>
<protein>
    <submittedName>
        <fullName evidence="1">Uncharacterized protein</fullName>
    </submittedName>
</protein>
<dbReference type="OrthoDB" id="61834at2759"/>
<name>A0A976IEN6_BRELC</name>
<dbReference type="Proteomes" id="UP000294530">
    <property type="component" value="Unassembled WGS sequence"/>
</dbReference>
<evidence type="ECO:0000313" key="1">
    <source>
        <dbReference type="EMBL" id="TDH69122.1"/>
    </source>
</evidence>
<dbReference type="GeneID" id="94349198"/>
<dbReference type="AlphaFoldDB" id="A0A976IEN6"/>
<keyword evidence="2" id="KW-1185">Reference proteome</keyword>
<dbReference type="KEGG" id="blac:94349198"/>
<evidence type="ECO:0000313" key="2">
    <source>
        <dbReference type="Proteomes" id="UP000294530"/>
    </source>
</evidence>
<organism evidence="1 2">
    <name type="scientific">Bremia lactucae</name>
    <name type="common">Lettuce downy mildew</name>
    <dbReference type="NCBI Taxonomy" id="4779"/>
    <lineage>
        <taxon>Eukaryota</taxon>
        <taxon>Sar</taxon>
        <taxon>Stramenopiles</taxon>
        <taxon>Oomycota</taxon>
        <taxon>Peronosporomycetes</taxon>
        <taxon>Peronosporales</taxon>
        <taxon>Peronosporaceae</taxon>
        <taxon>Bremia</taxon>
    </lineage>
</organism>
<comment type="caution">
    <text evidence="1">The sequence shown here is derived from an EMBL/GenBank/DDBJ whole genome shotgun (WGS) entry which is preliminary data.</text>
</comment>
<dbReference type="EMBL" id="SHOA02000001">
    <property type="protein sequence ID" value="TDH69122.1"/>
    <property type="molecule type" value="Genomic_DNA"/>
</dbReference>
<reference evidence="1 2" key="1">
    <citation type="journal article" date="2021" name="Genome Biol.">
        <title>AFLAP: assembly-free linkage analysis pipeline using k-mers from genome sequencing data.</title>
        <authorList>
            <person name="Fletcher K."/>
            <person name="Zhang L."/>
            <person name="Gil J."/>
            <person name="Han R."/>
            <person name="Cavanaugh K."/>
            <person name="Michelmore R."/>
        </authorList>
    </citation>
    <scope>NUCLEOTIDE SEQUENCE [LARGE SCALE GENOMIC DNA]</scope>
    <source>
        <strain evidence="1 2">SF5</strain>
    </source>
</reference>
<proteinExistence type="predicted"/>
<accession>A0A976IEN6</accession>